<keyword evidence="2" id="KW-0863">Zinc-finger</keyword>
<dbReference type="InterPro" id="IPR058668">
    <property type="entry name" value="NERD_dom"/>
</dbReference>
<proteinExistence type="predicted"/>
<protein>
    <submittedName>
        <fullName evidence="7">Uncharacterized protein</fullName>
    </submittedName>
</protein>
<dbReference type="CDD" id="cd10567">
    <property type="entry name" value="SWIB-MDM2_like"/>
    <property type="match status" value="1"/>
</dbReference>
<dbReference type="InterPro" id="IPR001965">
    <property type="entry name" value="Znf_PHD"/>
</dbReference>
<dbReference type="GO" id="GO:0008270">
    <property type="term" value="F:zinc ion binding"/>
    <property type="evidence" value="ECO:0007669"/>
    <property type="project" value="UniProtKB-KW"/>
</dbReference>
<organism evidence="7">
    <name type="scientific">Salix viminalis</name>
    <name type="common">Common osier</name>
    <name type="synonym">Basket willow</name>
    <dbReference type="NCBI Taxonomy" id="40686"/>
    <lineage>
        <taxon>Eukaryota</taxon>
        <taxon>Viridiplantae</taxon>
        <taxon>Streptophyta</taxon>
        <taxon>Embryophyta</taxon>
        <taxon>Tracheophyta</taxon>
        <taxon>Spermatophyta</taxon>
        <taxon>Magnoliopsida</taxon>
        <taxon>eudicotyledons</taxon>
        <taxon>Gunneridae</taxon>
        <taxon>Pentapetalae</taxon>
        <taxon>rosids</taxon>
        <taxon>fabids</taxon>
        <taxon>Malpighiales</taxon>
        <taxon>Salicaceae</taxon>
        <taxon>Saliceae</taxon>
        <taxon>Salix</taxon>
    </lineage>
</organism>
<dbReference type="Gene3D" id="3.30.40.10">
    <property type="entry name" value="Zinc/RING finger domain, C3HC4 (zinc finger)"/>
    <property type="match status" value="1"/>
</dbReference>
<sequence>MKKETKDKKPEIVKERDCEDWCFVCKDGGELILCDFDDCLKVYHTECVKKGDSFPGTGQKWTCARHSCTKCHKAPKLYCYCCPKAVCSRCIRAAKFLSVRGNKGLCEECLEYVHCVEDKDDVDADGGEIDLTDRDTYECLFLEYWEIIKEVEGLTWDDVNLADLGLRKHSKRSFKSTKFGKSKNDAYETRRKRKGSKPIEFDSDLEINEAYETRRKRKGSKPIEFDGWGSKQLLEFLTFLGKDTTKELSEYEVNTIICAYIQEKELLDPVKKKKVICDEKLYSIFRRKSMYKNAILNLLEYHFAANLIDSQSEEDENIDSQSEEDENIDGVEISKQEKSGKSTMTFKRQNKRGSRTKSEEIEAVSKLYESGLAAIVTENIKLVYLRKSLVEELSKEPESFEGKIVGSFVKVKNDSRDPNARNSYQLSQVTGIKQSSVTGENKSEILLRVSSMPTDVCFSMLSDLDLSEDEIEDLRQNVEDGLHPKPSIVELEQKAKQLHVDIKKHWIEKELVRLQKRIDLANEKGWRREYPFMNCLRNRLSRNDCYNSHQRSFNRWSSAKLLQRCYRNDTEQYDGSCRSAGLSLTDFETETTLSNLAILFVS</sequence>
<dbReference type="Gene3D" id="3.90.70.200">
    <property type="entry name" value="Plus-3 domain"/>
    <property type="match status" value="1"/>
</dbReference>
<dbReference type="InterPro" id="IPR036128">
    <property type="entry name" value="Plus3-like_sf"/>
</dbReference>
<evidence type="ECO:0000259" key="6">
    <source>
        <dbReference type="PROSITE" id="PS51925"/>
    </source>
</evidence>
<evidence type="ECO:0000313" key="7">
    <source>
        <dbReference type="EMBL" id="VFU26260.1"/>
    </source>
</evidence>
<keyword evidence="3" id="KW-0862">Zinc</keyword>
<feature type="domain" description="Plus3" evidence="5">
    <location>
        <begin position="374"/>
        <end position="503"/>
    </location>
</feature>
<feature type="domain" description="DM2" evidence="6">
    <location>
        <begin position="222"/>
        <end position="305"/>
    </location>
</feature>
<dbReference type="SUPFAM" id="SSF159042">
    <property type="entry name" value="Plus3-like"/>
    <property type="match status" value="1"/>
</dbReference>
<dbReference type="PANTHER" id="PTHR46851:SF22">
    <property type="entry name" value="ZINC ION BINDING _ DNA BINDING PROTEIN"/>
    <property type="match status" value="1"/>
</dbReference>
<dbReference type="InterPro" id="IPR004343">
    <property type="entry name" value="Plus-3_dom"/>
</dbReference>
<dbReference type="SUPFAM" id="SSF47592">
    <property type="entry name" value="SWIB/MDM2 domain"/>
    <property type="match status" value="1"/>
</dbReference>
<dbReference type="InterPro" id="IPR013083">
    <property type="entry name" value="Znf_RING/FYVE/PHD"/>
</dbReference>
<dbReference type="Pfam" id="PF25980">
    <property type="entry name" value="NERD_plant"/>
    <property type="match status" value="1"/>
</dbReference>
<evidence type="ECO:0000256" key="4">
    <source>
        <dbReference type="SAM" id="MobiDB-lite"/>
    </source>
</evidence>
<dbReference type="Pfam" id="PF03126">
    <property type="entry name" value="Plus-3"/>
    <property type="match status" value="1"/>
</dbReference>
<evidence type="ECO:0000256" key="1">
    <source>
        <dbReference type="ARBA" id="ARBA00022723"/>
    </source>
</evidence>
<evidence type="ECO:0000256" key="2">
    <source>
        <dbReference type="ARBA" id="ARBA00022771"/>
    </source>
</evidence>
<dbReference type="PANTHER" id="PTHR46851">
    <property type="entry name" value="OS01G0884500 PROTEIN"/>
    <property type="match status" value="1"/>
</dbReference>
<reference evidence="7" key="1">
    <citation type="submission" date="2019-03" db="EMBL/GenBank/DDBJ databases">
        <authorList>
            <person name="Mank J."/>
            <person name="Almeida P."/>
        </authorList>
    </citation>
    <scope>NUCLEOTIDE SEQUENCE</scope>
    <source>
        <strain evidence="7">78183</strain>
    </source>
</reference>
<feature type="compositionally biased region" description="Acidic residues" evidence="4">
    <location>
        <begin position="312"/>
        <end position="329"/>
    </location>
</feature>
<dbReference type="InterPro" id="IPR011011">
    <property type="entry name" value="Znf_FYVE_PHD"/>
</dbReference>
<dbReference type="SUPFAM" id="SSF57903">
    <property type="entry name" value="FYVE/PHD zinc finger"/>
    <property type="match status" value="1"/>
</dbReference>
<dbReference type="InterPro" id="IPR036885">
    <property type="entry name" value="SWIB_MDM2_dom_sf"/>
</dbReference>
<evidence type="ECO:0000259" key="5">
    <source>
        <dbReference type="PROSITE" id="PS51360"/>
    </source>
</evidence>
<dbReference type="InterPro" id="IPR055198">
    <property type="entry name" value="NSD_PHD"/>
</dbReference>
<dbReference type="PROSITE" id="PS51925">
    <property type="entry name" value="SWIB_MDM2"/>
    <property type="match status" value="1"/>
</dbReference>
<feature type="region of interest" description="Disordered" evidence="4">
    <location>
        <begin position="312"/>
        <end position="331"/>
    </location>
</feature>
<keyword evidence="1" id="KW-0479">Metal-binding</keyword>
<dbReference type="SMART" id="SM00719">
    <property type="entry name" value="Plus3"/>
    <property type="match status" value="1"/>
</dbReference>
<name>A0A6N2KIZ2_SALVM</name>
<dbReference type="CDD" id="cd15568">
    <property type="entry name" value="PHD5_NSD"/>
    <property type="match status" value="1"/>
</dbReference>
<dbReference type="EMBL" id="CAADRP010000280">
    <property type="protein sequence ID" value="VFU26260.1"/>
    <property type="molecule type" value="Genomic_DNA"/>
</dbReference>
<dbReference type="SMART" id="SM00249">
    <property type="entry name" value="PHD"/>
    <property type="match status" value="1"/>
</dbReference>
<gene>
    <name evidence="7" type="ORF">SVIM_LOCUS67462</name>
</gene>
<dbReference type="Pfam" id="PF22908">
    <property type="entry name" value="PHD_NSD"/>
    <property type="match status" value="1"/>
</dbReference>
<accession>A0A6N2KIZ2</accession>
<dbReference type="PROSITE" id="PS51360">
    <property type="entry name" value="PLUS3"/>
    <property type="match status" value="1"/>
</dbReference>
<dbReference type="GO" id="GO:0003677">
    <property type="term" value="F:DNA binding"/>
    <property type="evidence" value="ECO:0007669"/>
    <property type="project" value="InterPro"/>
</dbReference>
<dbReference type="Pfam" id="PF02201">
    <property type="entry name" value="SWIB"/>
    <property type="match status" value="1"/>
</dbReference>
<dbReference type="InterPro" id="IPR003121">
    <property type="entry name" value="SWIB_MDM2_domain"/>
</dbReference>
<dbReference type="InterPro" id="IPR045894">
    <property type="entry name" value="At5g08430-like"/>
</dbReference>
<dbReference type="Gene3D" id="1.10.245.10">
    <property type="entry name" value="SWIB/MDM2 domain"/>
    <property type="match status" value="1"/>
</dbReference>
<dbReference type="AlphaFoldDB" id="A0A6N2KIZ2"/>
<evidence type="ECO:0000256" key="3">
    <source>
        <dbReference type="ARBA" id="ARBA00022833"/>
    </source>
</evidence>